<name>A0AAN6ZLW9_9PEZI</name>
<feature type="region of interest" description="Disordered" evidence="1">
    <location>
        <begin position="47"/>
        <end position="67"/>
    </location>
</feature>
<comment type="caution">
    <text evidence="2">The sequence shown here is derived from an EMBL/GenBank/DDBJ whole genome shotgun (WGS) entry which is preliminary data.</text>
</comment>
<keyword evidence="3" id="KW-1185">Reference proteome</keyword>
<dbReference type="EMBL" id="MU853594">
    <property type="protein sequence ID" value="KAK4142703.1"/>
    <property type="molecule type" value="Genomic_DNA"/>
</dbReference>
<feature type="compositionally biased region" description="Polar residues" evidence="1">
    <location>
        <begin position="56"/>
        <end position="65"/>
    </location>
</feature>
<dbReference type="Proteomes" id="UP001302676">
    <property type="component" value="Unassembled WGS sequence"/>
</dbReference>
<sequence>MQSMRSAGAASVGARVLGEIEEATLDEVLAAFRTSFHAANNIAKGDHGDDNGVIGSRTSPKTRSPSFPVDALNDLVDRHFRATGSSTLTLAGRHLELLYFLLAILIATPHEKAVAIIDFEGRFDPLRLLTTSVASSGLFVDGSTTAETMPATTAIHRSDLEHLHVLRPPRGSPVHVADCVTSIEHYMLYGSHKSGRREWWGTIIIGGGAMSSAGVVSNAAVSQAQVAVTAGWKGWLRVEHAEVPTFWDASVEEALAHRHGRQTVVERVAWLATSPWGTFSVPSDHGARAGLAGSQRSKSDAIHSCSSGVCLGQ</sequence>
<accession>A0AAN6ZLW9</accession>
<evidence type="ECO:0000313" key="3">
    <source>
        <dbReference type="Proteomes" id="UP001302676"/>
    </source>
</evidence>
<evidence type="ECO:0000313" key="2">
    <source>
        <dbReference type="EMBL" id="KAK4142703.1"/>
    </source>
</evidence>
<gene>
    <name evidence="2" type="ORF">C8A04DRAFT_38082</name>
</gene>
<dbReference type="GeneID" id="87820716"/>
<protein>
    <recommendedName>
        <fullName evidence="4">DNA recombination and repair protein Rad51-like C-terminal domain-containing protein</fullName>
    </recommendedName>
</protein>
<organism evidence="2 3">
    <name type="scientific">Dichotomopilus funicola</name>
    <dbReference type="NCBI Taxonomy" id="1934379"/>
    <lineage>
        <taxon>Eukaryota</taxon>
        <taxon>Fungi</taxon>
        <taxon>Dikarya</taxon>
        <taxon>Ascomycota</taxon>
        <taxon>Pezizomycotina</taxon>
        <taxon>Sordariomycetes</taxon>
        <taxon>Sordariomycetidae</taxon>
        <taxon>Sordariales</taxon>
        <taxon>Chaetomiaceae</taxon>
        <taxon>Dichotomopilus</taxon>
    </lineage>
</organism>
<evidence type="ECO:0000256" key="1">
    <source>
        <dbReference type="SAM" id="MobiDB-lite"/>
    </source>
</evidence>
<reference evidence="2" key="2">
    <citation type="submission" date="2023-05" db="EMBL/GenBank/DDBJ databases">
        <authorList>
            <consortium name="Lawrence Berkeley National Laboratory"/>
            <person name="Steindorff A."/>
            <person name="Hensen N."/>
            <person name="Bonometti L."/>
            <person name="Westerberg I."/>
            <person name="Brannstrom I.O."/>
            <person name="Guillou S."/>
            <person name="Cros-Aarteil S."/>
            <person name="Calhoun S."/>
            <person name="Haridas S."/>
            <person name="Kuo A."/>
            <person name="Mondo S."/>
            <person name="Pangilinan J."/>
            <person name="Riley R."/>
            <person name="Labutti K."/>
            <person name="Andreopoulos B."/>
            <person name="Lipzen A."/>
            <person name="Chen C."/>
            <person name="Yanf M."/>
            <person name="Daum C."/>
            <person name="Ng V."/>
            <person name="Clum A."/>
            <person name="Ohm R."/>
            <person name="Martin F."/>
            <person name="Silar P."/>
            <person name="Natvig D."/>
            <person name="Lalanne C."/>
            <person name="Gautier V."/>
            <person name="Ament-Velasquez S.L."/>
            <person name="Kruys A."/>
            <person name="Hutchinson M.I."/>
            <person name="Powell A.J."/>
            <person name="Barry K."/>
            <person name="Miller A.N."/>
            <person name="Grigoriev I.V."/>
            <person name="Debuchy R."/>
            <person name="Gladieux P."/>
            <person name="Thoren M.H."/>
            <person name="Johannesson H."/>
        </authorList>
    </citation>
    <scope>NUCLEOTIDE SEQUENCE</scope>
    <source>
        <strain evidence="2">CBS 141.50</strain>
    </source>
</reference>
<evidence type="ECO:0008006" key="4">
    <source>
        <dbReference type="Google" id="ProtNLM"/>
    </source>
</evidence>
<reference evidence="2" key="1">
    <citation type="journal article" date="2023" name="Mol. Phylogenet. Evol.">
        <title>Genome-scale phylogeny and comparative genomics of the fungal order Sordariales.</title>
        <authorList>
            <person name="Hensen N."/>
            <person name="Bonometti L."/>
            <person name="Westerberg I."/>
            <person name="Brannstrom I.O."/>
            <person name="Guillou S."/>
            <person name="Cros-Aarteil S."/>
            <person name="Calhoun S."/>
            <person name="Haridas S."/>
            <person name="Kuo A."/>
            <person name="Mondo S."/>
            <person name="Pangilinan J."/>
            <person name="Riley R."/>
            <person name="LaButti K."/>
            <person name="Andreopoulos B."/>
            <person name="Lipzen A."/>
            <person name="Chen C."/>
            <person name="Yan M."/>
            <person name="Daum C."/>
            <person name="Ng V."/>
            <person name="Clum A."/>
            <person name="Steindorff A."/>
            <person name="Ohm R.A."/>
            <person name="Martin F."/>
            <person name="Silar P."/>
            <person name="Natvig D.O."/>
            <person name="Lalanne C."/>
            <person name="Gautier V."/>
            <person name="Ament-Velasquez S.L."/>
            <person name="Kruys A."/>
            <person name="Hutchinson M.I."/>
            <person name="Powell A.J."/>
            <person name="Barry K."/>
            <person name="Miller A.N."/>
            <person name="Grigoriev I.V."/>
            <person name="Debuchy R."/>
            <person name="Gladieux P."/>
            <person name="Hiltunen Thoren M."/>
            <person name="Johannesson H."/>
        </authorList>
    </citation>
    <scope>NUCLEOTIDE SEQUENCE</scope>
    <source>
        <strain evidence="2">CBS 141.50</strain>
    </source>
</reference>
<proteinExistence type="predicted"/>
<dbReference type="AlphaFoldDB" id="A0AAN6ZLW9"/>
<dbReference type="RefSeq" id="XP_062636074.1">
    <property type="nucleotide sequence ID" value="XM_062784103.1"/>
</dbReference>